<evidence type="ECO:0000313" key="2">
    <source>
        <dbReference type="Proteomes" id="UP000056968"/>
    </source>
</evidence>
<dbReference type="AlphaFoldDB" id="A0A0S3EYU4"/>
<dbReference type="KEGG" id="sbd:ATN00_10160"/>
<name>A0A0S3EYU4_9SPHN</name>
<dbReference type="InterPro" id="IPR052552">
    <property type="entry name" value="YeaO-like"/>
</dbReference>
<keyword evidence="2" id="KW-1185">Reference proteome</keyword>
<accession>A0A0S3EYU4</accession>
<protein>
    <recommendedName>
        <fullName evidence="3">Uroporphyrin-III methyltransferase</fullName>
    </recommendedName>
</protein>
<dbReference type="PANTHER" id="PTHR36849:SF1">
    <property type="entry name" value="CYTOPLASMIC PROTEIN"/>
    <property type="match status" value="1"/>
</dbReference>
<proteinExistence type="predicted"/>
<gene>
    <name evidence="1" type="ORF">ATN00_10160</name>
</gene>
<evidence type="ECO:0008006" key="3">
    <source>
        <dbReference type="Google" id="ProtNLM"/>
    </source>
</evidence>
<dbReference type="EMBL" id="CP013264">
    <property type="protein sequence ID" value="ALR20615.1"/>
    <property type="molecule type" value="Genomic_DNA"/>
</dbReference>
<dbReference type="Pfam" id="PF22752">
    <property type="entry name" value="DUF488-N3i"/>
    <property type="match status" value="1"/>
</dbReference>
<sequence>MGKIGIRRIYEPPAQADGQRILVDRLWPRGVTKEAADLTLWCREIAPSSALRKWFGHDPAKFDAFRDRYRRELDDNPDAVALLCDRAVKGDVTLLYAAHDERCNHAVVLAQYLRDRCGKAPKAGSKPSDA</sequence>
<evidence type="ECO:0000313" key="1">
    <source>
        <dbReference type="EMBL" id="ALR20615.1"/>
    </source>
</evidence>
<reference evidence="1 2" key="1">
    <citation type="submission" date="2015-11" db="EMBL/GenBank/DDBJ databases">
        <title>A Two-component Flavoprotein Monooxygenase System MeaXY Responsible for para-Hydroxylation of 2-Methyl-6-ethylaniline and 2,6-Diethylaniline in Sphingobium baderi DE-13.</title>
        <authorList>
            <person name="Cheng M."/>
            <person name="Meng Q."/>
            <person name="Yang Y."/>
            <person name="Chu C."/>
            <person name="Yan X."/>
            <person name="He J."/>
            <person name="Li S."/>
        </authorList>
    </citation>
    <scope>NUCLEOTIDE SEQUENCE [LARGE SCALE GENOMIC DNA]</scope>
    <source>
        <strain evidence="1 2">DE-13</strain>
    </source>
</reference>
<dbReference type="Proteomes" id="UP000056968">
    <property type="component" value="Chromosome"/>
</dbReference>
<dbReference type="PANTHER" id="PTHR36849">
    <property type="entry name" value="CYTOPLASMIC PROTEIN-RELATED"/>
    <property type="match status" value="1"/>
</dbReference>
<organism evidence="1 2">
    <name type="scientific">Sphingobium baderi</name>
    <dbReference type="NCBI Taxonomy" id="1332080"/>
    <lineage>
        <taxon>Bacteria</taxon>
        <taxon>Pseudomonadati</taxon>
        <taxon>Pseudomonadota</taxon>
        <taxon>Alphaproteobacteria</taxon>
        <taxon>Sphingomonadales</taxon>
        <taxon>Sphingomonadaceae</taxon>
        <taxon>Sphingobium</taxon>
    </lineage>
</organism>
<dbReference type="STRING" id="1332080.ATN00_10160"/>
<dbReference type="OrthoDB" id="9790745at2"/>
<dbReference type="RefSeq" id="WP_062064388.1">
    <property type="nucleotide sequence ID" value="NZ_CP013264.1"/>
</dbReference>